<name>W4IUS3_PLAFP</name>
<reference evidence="1 2" key="1">
    <citation type="submission" date="2013-02" db="EMBL/GenBank/DDBJ databases">
        <title>The Genome Annotation of Plasmodium falciparum Palo Alto/Uganda.</title>
        <authorList>
            <consortium name="The Broad Institute Genome Sequencing Platform"/>
            <consortium name="The Broad Institute Genome Sequencing Center for Infectious Disease"/>
            <person name="Neafsey D."/>
            <person name="Hoffman S."/>
            <person name="Volkman S."/>
            <person name="Rosenthal P."/>
            <person name="Walker B."/>
            <person name="Young S.K."/>
            <person name="Zeng Q."/>
            <person name="Gargeya S."/>
            <person name="Fitzgerald M."/>
            <person name="Haas B."/>
            <person name="Abouelleil A."/>
            <person name="Allen A.W."/>
            <person name="Alvarado L."/>
            <person name="Arachchi H.M."/>
            <person name="Berlin A.M."/>
            <person name="Chapman S.B."/>
            <person name="Gainer-Dewar J."/>
            <person name="Goldberg J."/>
            <person name="Griggs A."/>
            <person name="Gujja S."/>
            <person name="Hansen M."/>
            <person name="Howarth C."/>
            <person name="Imamovic A."/>
            <person name="Ireland A."/>
            <person name="Larimer J."/>
            <person name="McCowan C."/>
            <person name="Murphy C."/>
            <person name="Pearson M."/>
            <person name="Poon T.W."/>
            <person name="Priest M."/>
            <person name="Roberts A."/>
            <person name="Saif S."/>
            <person name="Shea T."/>
            <person name="Sisk P."/>
            <person name="Sykes S."/>
            <person name="Wortman J."/>
            <person name="Nusbaum C."/>
            <person name="Birren B."/>
        </authorList>
    </citation>
    <scope>NUCLEOTIDE SEQUENCE [LARGE SCALE GENOMIC DNA]</scope>
    <source>
        <strain evidence="1 2">Palo Alto/Uganda</strain>
    </source>
</reference>
<organism evidence="1 2">
    <name type="scientific">Plasmodium falciparum (isolate Palo Alto / Uganda)</name>
    <dbReference type="NCBI Taxonomy" id="57270"/>
    <lineage>
        <taxon>Eukaryota</taxon>
        <taxon>Sar</taxon>
        <taxon>Alveolata</taxon>
        <taxon>Apicomplexa</taxon>
        <taxon>Aconoidasida</taxon>
        <taxon>Haemosporida</taxon>
        <taxon>Plasmodiidae</taxon>
        <taxon>Plasmodium</taxon>
        <taxon>Plasmodium (Laverania)</taxon>
    </lineage>
</organism>
<evidence type="ECO:0000313" key="2">
    <source>
        <dbReference type="Proteomes" id="UP000019103"/>
    </source>
</evidence>
<reference evidence="1 2" key="2">
    <citation type="submission" date="2013-02" db="EMBL/GenBank/DDBJ databases">
        <title>The Genome Sequence of Plasmodium falciparum Palo Alto/Uganda.</title>
        <authorList>
            <consortium name="The Broad Institute Genome Sequencing Platform"/>
            <consortium name="The Broad Institute Genome Sequencing Center for Infectious Disease"/>
            <person name="Neafsey D."/>
            <person name="Cheeseman I."/>
            <person name="Volkman S."/>
            <person name="Adams J."/>
            <person name="Walker B."/>
            <person name="Young S.K."/>
            <person name="Zeng Q."/>
            <person name="Gargeya S."/>
            <person name="Fitzgerald M."/>
            <person name="Haas B."/>
            <person name="Abouelleil A."/>
            <person name="Alvarado L."/>
            <person name="Arachchi H.M."/>
            <person name="Berlin A.M."/>
            <person name="Chapman S.B."/>
            <person name="Dewar J."/>
            <person name="Goldberg J."/>
            <person name="Griggs A."/>
            <person name="Gujja S."/>
            <person name="Hansen M."/>
            <person name="Howarth C."/>
            <person name="Imamovic A."/>
            <person name="Larimer J."/>
            <person name="McCowan C."/>
            <person name="Murphy C."/>
            <person name="Neiman D."/>
            <person name="Pearson M."/>
            <person name="Priest M."/>
            <person name="Roberts A."/>
            <person name="Saif S."/>
            <person name="Shea T."/>
            <person name="Sisk P."/>
            <person name="Sykes S."/>
            <person name="Wortman J."/>
            <person name="Nusbaum C."/>
            <person name="Birren B."/>
        </authorList>
    </citation>
    <scope>NUCLEOTIDE SEQUENCE [LARGE SCALE GENOMIC DNA]</scope>
    <source>
        <strain evidence="1 2">Palo Alto/Uganda</strain>
    </source>
</reference>
<dbReference type="AlphaFoldDB" id="W4IUS3"/>
<dbReference type="EMBL" id="KI927384">
    <property type="protein sequence ID" value="ETW53835.1"/>
    <property type="molecule type" value="Genomic_DNA"/>
</dbReference>
<sequence>MCNIFLYNLEKEKKIFQGSEVDLYVKVLSSLTNEIEFYKIIYKSVCSYSHQDTFYEEEIMAMLRDLSKDDIVKVIMSHLQK</sequence>
<evidence type="ECO:0000313" key="1">
    <source>
        <dbReference type="EMBL" id="ETW53835.1"/>
    </source>
</evidence>
<gene>
    <name evidence="1" type="ORF">PFUGPA_03709</name>
</gene>
<proteinExistence type="predicted"/>
<dbReference type="Proteomes" id="UP000019103">
    <property type="component" value="Unassembled WGS sequence"/>
</dbReference>
<accession>W4IUS3</accession>
<protein>
    <submittedName>
        <fullName evidence="1">Uncharacterized protein</fullName>
    </submittedName>
</protein>